<dbReference type="PANTHER" id="PTHR42305">
    <property type="entry name" value="MEMBRANE PROTEIN RV1733C-RELATED"/>
    <property type="match status" value="1"/>
</dbReference>
<dbReference type="InterPro" id="IPR039708">
    <property type="entry name" value="MT1774/Rv1733c-like"/>
</dbReference>
<evidence type="ECO:0008006" key="4">
    <source>
        <dbReference type="Google" id="ProtNLM"/>
    </source>
</evidence>
<dbReference type="RefSeq" id="WP_063271486.1">
    <property type="nucleotide sequence ID" value="NZ_LQMT02000007.1"/>
</dbReference>
<name>A0A1W2M2Y6_9PSEU</name>
<accession>A0A1W2M2Y6</accession>
<comment type="caution">
    <text evidence="2">The sequence shown here is derived from an EMBL/GenBank/DDBJ whole genome shotgun (WGS) entry which is preliminary data.</text>
</comment>
<organism evidence="2 3">
    <name type="scientific">Amycolatopsis keratiniphila subsp. keratiniphila</name>
    <dbReference type="NCBI Taxonomy" id="227715"/>
    <lineage>
        <taxon>Bacteria</taxon>
        <taxon>Bacillati</taxon>
        <taxon>Actinomycetota</taxon>
        <taxon>Actinomycetes</taxon>
        <taxon>Pseudonocardiales</taxon>
        <taxon>Pseudonocardiaceae</taxon>
        <taxon>Amycolatopsis</taxon>
        <taxon>Amycolatopsis japonica group</taxon>
    </lineage>
</organism>
<gene>
    <name evidence="2" type="ORF">AVR91_0205670</name>
</gene>
<dbReference type="PANTHER" id="PTHR42305:SF1">
    <property type="entry name" value="MEMBRANE PROTEIN RV1733C-RELATED"/>
    <property type="match status" value="1"/>
</dbReference>
<sequence length="198" mass="21366">MNIPARFLRLWRIAHPGHGPLARSMDRLEGLILVFAVLIAMAGLPFAAAAGSAVFAAGKERSAAETAVRHRAEAMLLEAGAPVAIAVRSGATADTTPVKARWTLHDGSLRVGKVPATRGTPAGARVPVWLDDAGQPVEAPLTRSAAAIRGFGAGAGLWGAVLIFSWLVYRVSRFFLDRARIDRWQREWETVSRRWSHS</sequence>
<evidence type="ECO:0000313" key="3">
    <source>
        <dbReference type="Proteomes" id="UP000076660"/>
    </source>
</evidence>
<reference evidence="2 3" key="1">
    <citation type="submission" date="2016-12" db="EMBL/GenBank/DDBJ databases">
        <title>Amycolatopsis keratiniphila subsp. keratiniphila genome sequencing and assembly.</title>
        <authorList>
            <person name="Mayilraj S."/>
            <person name="Kaur N."/>
        </authorList>
    </citation>
    <scope>NUCLEOTIDE SEQUENCE [LARGE SCALE GENOMIC DNA]</scope>
    <source>
        <strain evidence="2 3">DSM 44409</strain>
    </source>
</reference>
<dbReference type="OrthoDB" id="3637629at2"/>
<keyword evidence="1" id="KW-0472">Membrane</keyword>
<feature type="transmembrane region" description="Helical" evidence="1">
    <location>
        <begin position="146"/>
        <end position="169"/>
    </location>
</feature>
<proteinExistence type="predicted"/>
<dbReference type="Proteomes" id="UP000076660">
    <property type="component" value="Unassembled WGS sequence"/>
</dbReference>
<feature type="transmembrane region" description="Helical" evidence="1">
    <location>
        <begin position="31"/>
        <end position="56"/>
    </location>
</feature>
<protein>
    <recommendedName>
        <fullName evidence="4">Transmembrane protein</fullName>
    </recommendedName>
</protein>
<keyword evidence="1" id="KW-1133">Transmembrane helix</keyword>
<evidence type="ECO:0000256" key="1">
    <source>
        <dbReference type="SAM" id="Phobius"/>
    </source>
</evidence>
<dbReference type="EMBL" id="LQMT02000007">
    <property type="protein sequence ID" value="ONF73856.1"/>
    <property type="molecule type" value="Genomic_DNA"/>
</dbReference>
<evidence type="ECO:0000313" key="2">
    <source>
        <dbReference type="EMBL" id="ONF73856.1"/>
    </source>
</evidence>
<dbReference type="AlphaFoldDB" id="A0A1W2M2Y6"/>
<keyword evidence="1" id="KW-0812">Transmembrane</keyword>